<dbReference type="Proteomes" id="UP001501446">
    <property type="component" value="Unassembled WGS sequence"/>
</dbReference>
<name>A0ABP8XBA9_9MICC</name>
<accession>A0ABP8XBA9</accession>
<gene>
    <name evidence="1" type="ORF">GCM10025781_20780</name>
</gene>
<comment type="caution">
    <text evidence="1">The sequence shown here is derived from an EMBL/GenBank/DDBJ whole genome shotgun (WGS) entry which is preliminary data.</text>
</comment>
<organism evidence="1 2">
    <name type="scientific">Kocuria gwangalliensis</name>
    <dbReference type="NCBI Taxonomy" id="501592"/>
    <lineage>
        <taxon>Bacteria</taxon>
        <taxon>Bacillati</taxon>
        <taxon>Actinomycetota</taxon>
        <taxon>Actinomycetes</taxon>
        <taxon>Micrococcales</taxon>
        <taxon>Micrococcaceae</taxon>
        <taxon>Kocuria</taxon>
    </lineage>
</organism>
<evidence type="ECO:0000313" key="2">
    <source>
        <dbReference type="Proteomes" id="UP001501446"/>
    </source>
</evidence>
<reference evidence="2" key="1">
    <citation type="journal article" date="2019" name="Int. J. Syst. Evol. Microbiol.">
        <title>The Global Catalogue of Microorganisms (GCM) 10K type strain sequencing project: providing services to taxonomists for standard genome sequencing and annotation.</title>
        <authorList>
            <consortium name="The Broad Institute Genomics Platform"/>
            <consortium name="The Broad Institute Genome Sequencing Center for Infectious Disease"/>
            <person name="Wu L."/>
            <person name="Ma J."/>
        </authorList>
    </citation>
    <scope>NUCLEOTIDE SEQUENCE [LARGE SCALE GENOMIC DNA]</scope>
    <source>
        <strain evidence="2">JCM 18958</strain>
    </source>
</reference>
<sequence>MLDGEPVEVVTIRLYRQFLGAHEAGDRPRFPVHNWAGAKIRRKGSTWFTTRHRRKGSVVGSGRVLAT</sequence>
<dbReference type="EMBL" id="BAABLN010000033">
    <property type="protein sequence ID" value="GAA4702141.1"/>
    <property type="molecule type" value="Genomic_DNA"/>
</dbReference>
<protein>
    <submittedName>
        <fullName evidence="1">Uncharacterized protein</fullName>
    </submittedName>
</protein>
<evidence type="ECO:0000313" key="1">
    <source>
        <dbReference type="EMBL" id="GAA4702141.1"/>
    </source>
</evidence>
<proteinExistence type="predicted"/>
<keyword evidence="2" id="KW-1185">Reference proteome</keyword>